<reference evidence="2 3" key="1">
    <citation type="submission" date="2014-06" db="EMBL/GenBank/DDBJ databases">
        <authorList>
            <consortium name="DOE Joint Genome Institute"/>
            <person name="Kuo A."/>
            <person name="Kohler A."/>
            <person name="Nagy L.G."/>
            <person name="Floudas D."/>
            <person name="Copeland A."/>
            <person name="Barry K.W."/>
            <person name="Cichocki N."/>
            <person name="Veneault-Fourrey C."/>
            <person name="LaButti K."/>
            <person name="Lindquist E.A."/>
            <person name="Lipzen A."/>
            <person name="Lundell T."/>
            <person name="Morin E."/>
            <person name="Murat C."/>
            <person name="Sun H."/>
            <person name="Tunlid A."/>
            <person name="Henrissat B."/>
            <person name="Grigoriev I.V."/>
            <person name="Hibbett D.S."/>
            <person name="Martin F."/>
            <person name="Nordberg H.P."/>
            <person name="Cantor M.N."/>
            <person name="Hua S.X."/>
        </authorList>
    </citation>
    <scope>NUCLEOTIDE SEQUENCE [LARGE SCALE GENOMIC DNA]</scope>
    <source>
        <strain evidence="2 3">ATCC 200175</strain>
    </source>
</reference>
<accession>A0A0C9SLG1</accession>
<sequence>DIEALFRILPLHLDKSRLRSLTIELTSSYWTALASETFPLALPLITPLLSFHALRELDLDLFSASGLDDNAYERLAKVWTGLKCLKVGTGDVLRLRPVASFKAVISLLTYCTSLEVLHVVFDGEIPPPPPHMSASQVGEGGDGRGWRQGRGGGKGEGWGVCNKLITELHVGHSPIVDAGVVASCLGSLMPRLKQIGCAKYPLEEVERWRKVQTLLAGS</sequence>
<protein>
    <submittedName>
        <fullName evidence="2">Uncharacterized protein</fullName>
    </submittedName>
</protein>
<reference evidence="3" key="2">
    <citation type="submission" date="2015-01" db="EMBL/GenBank/DDBJ databases">
        <title>Evolutionary Origins and Diversification of the Mycorrhizal Mutualists.</title>
        <authorList>
            <consortium name="DOE Joint Genome Institute"/>
            <consortium name="Mycorrhizal Genomics Consortium"/>
            <person name="Kohler A."/>
            <person name="Kuo A."/>
            <person name="Nagy L.G."/>
            <person name="Floudas D."/>
            <person name="Copeland A."/>
            <person name="Barry K.W."/>
            <person name="Cichocki N."/>
            <person name="Veneault-Fourrey C."/>
            <person name="LaButti K."/>
            <person name="Lindquist E.A."/>
            <person name="Lipzen A."/>
            <person name="Lundell T."/>
            <person name="Morin E."/>
            <person name="Murat C."/>
            <person name="Riley R."/>
            <person name="Ohm R."/>
            <person name="Sun H."/>
            <person name="Tunlid A."/>
            <person name="Henrissat B."/>
            <person name="Grigoriev I.V."/>
            <person name="Hibbett D.S."/>
            <person name="Martin F."/>
        </authorList>
    </citation>
    <scope>NUCLEOTIDE SEQUENCE [LARGE SCALE GENOMIC DNA]</scope>
    <source>
        <strain evidence="3">ATCC 200175</strain>
    </source>
</reference>
<evidence type="ECO:0000313" key="2">
    <source>
        <dbReference type="EMBL" id="KIJ04364.1"/>
    </source>
</evidence>
<dbReference type="HOGENOM" id="CLU_1269576_0_0_1"/>
<dbReference type="OrthoDB" id="10630845at2759"/>
<evidence type="ECO:0000256" key="1">
    <source>
        <dbReference type="SAM" id="MobiDB-lite"/>
    </source>
</evidence>
<dbReference type="Proteomes" id="UP000053647">
    <property type="component" value="Unassembled WGS sequence"/>
</dbReference>
<keyword evidence="3" id="KW-1185">Reference proteome</keyword>
<organism evidence="2 3">
    <name type="scientific">Paxillus involutus ATCC 200175</name>
    <dbReference type="NCBI Taxonomy" id="664439"/>
    <lineage>
        <taxon>Eukaryota</taxon>
        <taxon>Fungi</taxon>
        <taxon>Dikarya</taxon>
        <taxon>Basidiomycota</taxon>
        <taxon>Agaricomycotina</taxon>
        <taxon>Agaricomycetes</taxon>
        <taxon>Agaricomycetidae</taxon>
        <taxon>Boletales</taxon>
        <taxon>Paxilineae</taxon>
        <taxon>Paxillaceae</taxon>
        <taxon>Paxillus</taxon>
    </lineage>
</organism>
<dbReference type="EMBL" id="KN821901">
    <property type="protein sequence ID" value="KIJ04364.1"/>
    <property type="molecule type" value="Genomic_DNA"/>
</dbReference>
<feature type="non-terminal residue" evidence="2">
    <location>
        <position position="1"/>
    </location>
</feature>
<name>A0A0C9SLG1_PAXIN</name>
<gene>
    <name evidence="2" type="ORF">PAXINDRAFT_22350</name>
</gene>
<dbReference type="AlphaFoldDB" id="A0A0C9SLG1"/>
<proteinExistence type="predicted"/>
<feature type="region of interest" description="Disordered" evidence="1">
    <location>
        <begin position="133"/>
        <end position="153"/>
    </location>
</feature>
<evidence type="ECO:0000313" key="3">
    <source>
        <dbReference type="Proteomes" id="UP000053647"/>
    </source>
</evidence>